<keyword evidence="1" id="KW-1133">Transmembrane helix</keyword>
<proteinExistence type="predicted"/>
<keyword evidence="1" id="KW-0812">Transmembrane</keyword>
<organism evidence="2 3">
    <name type="scientific">Halogeometricum limi</name>
    <dbReference type="NCBI Taxonomy" id="555875"/>
    <lineage>
        <taxon>Archaea</taxon>
        <taxon>Methanobacteriati</taxon>
        <taxon>Methanobacteriota</taxon>
        <taxon>Stenosarchaea group</taxon>
        <taxon>Halobacteria</taxon>
        <taxon>Halobacteriales</taxon>
        <taxon>Haloferacaceae</taxon>
        <taxon>Halogeometricum</taxon>
    </lineage>
</organism>
<dbReference type="Proteomes" id="UP000243250">
    <property type="component" value="Unassembled WGS sequence"/>
</dbReference>
<dbReference type="AlphaFoldDB" id="A0A1I6GQC5"/>
<evidence type="ECO:0000313" key="2">
    <source>
        <dbReference type="EMBL" id="SFR44455.1"/>
    </source>
</evidence>
<keyword evidence="1" id="KW-0472">Membrane</keyword>
<keyword evidence="3" id="KW-1185">Reference proteome</keyword>
<dbReference type="Pfam" id="PF26262">
    <property type="entry name" value="DUF8066"/>
    <property type="match status" value="1"/>
</dbReference>
<accession>A0A1I6GQC5</accession>
<dbReference type="InterPro" id="IPR058379">
    <property type="entry name" value="DUF8066"/>
</dbReference>
<evidence type="ECO:0000256" key="1">
    <source>
        <dbReference type="SAM" id="Phobius"/>
    </source>
</evidence>
<dbReference type="RefSeq" id="WP_089878379.1">
    <property type="nucleotide sequence ID" value="NZ_FOYS01000002.1"/>
</dbReference>
<name>A0A1I6GQC5_9EURY</name>
<protein>
    <submittedName>
        <fullName evidence="2">Uncharacterized protein</fullName>
    </submittedName>
</protein>
<sequence>MSSTPPTLSRRTKIALALLCFLVLAYAVVIAGQILLGVMFCAFVYSLVLAYYLVQAFSRFVGGVERIASALEAIAERENPTFVAGDGGVVEESAAERDET</sequence>
<dbReference type="OrthoDB" id="385188at2157"/>
<dbReference type="EMBL" id="FOYS01000002">
    <property type="protein sequence ID" value="SFR44455.1"/>
    <property type="molecule type" value="Genomic_DNA"/>
</dbReference>
<evidence type="ECO:0000313" key="3">
    <source>
        <dbReference type="Proteomes" id="UP000243250"/>
    </source>
</evidence>
<gene>
    <name evidence="2" type="ORF">SAMN04488124_1400</name>
</gene>
<feature type="transmembrane region" description="Helical" evidence="1">
    <location>
        <begin position="37"/>
        <end position="54"/>
    </location>
</feature>
<reference evidence="3" key="1">
    <citation type="submission" date="2016-10" db="EMBL/GenBank/DDBJ databases">
        <authorList>
            <person name="Varghese N."/>
            <person name="Submissions S."/>
        </authorList>
    </citation>
    <scope>NUCLEOTIDE SEQUENCE [LARGE SCALE GENOMIC DNA]</scope>
    <source>
        <strain evidence="3">CGMCC 1.8711</strain>
    </source>
</reference>